<dbReference type="InterPro" id="IPR001647">
    <property type="entry name" value="HTH_TetR"/>
</dbReference>
<evidence type="ECO:0000256" key="4">
    <source>
        <dbReference type="PROSITE-ProRule" id="PRU00335"/>
    </source>
</evidence>
<name>A0A3G2UXW8_SPHYA</name>
<keyword evidence="1" id="KW-0805">Transcription regulation</keyword>
<gene>
    <name evidence="6" type="ORF">EBF16_09280</name>
</gene>
<evidence type="ECO:0000256" key="2">
    <source>
        <dbReference type="ARBA" id="ARBA00023125"/>
    </source>
</evidence>
<reference evidence="6 7" key="1">
    <citation type="submission" date="2018-10" db="EMBL/GenBank/DDBJ databases">
        <title>Characterization and genome analysis of a novel bacterium Sphingobium yanoikuyae SJTF8 capable of degrading PAHs.</title>
        <authorList>
            <person name="Yin C."/>
            <person name="Xiong W."/>
            <person name="Liang R."/>
        </authorList>
    </citation>
    <scope>NUCLEOTIDE SEQUENCE [LARGE SCALE GENOMIC DNA]</scope>
    <source>
        <strain evidence="6 7">SJTF8</strain>
    </source>
</reference>
<dbReference type="Proteomes" id="UP000280708">
    <property type="component" value="Chromosome"/>
</dbReference>
<feature type="DNA-binding region" description="H-T-H motif" evidence="4">
    <location>
        <begin position="34"/>
        <end position="53"/>
    </location>
</feature>
<evidence type="ECO:0000256" key="1">
    <source>
        <dbReference type="ARBA" id="ARBA00023015"/>
    </source>
</evidence>
<dbReference type="PRINTS" id="PR00455">
    <property type="entry name" value="HTHTETR"/>
</dbReference>
<sequence length="212" mass="23030">MLIMNLTPKAEATRQNILDTGYSLVLSKGFSALGLQEILKVSGVPKGSFYHYFPSKEAFGCALLRDYVDGYGKKLDSLLSAEAISGRERLMRYWRAWLDDPGEGDQAGDGWAEDCLAVKLSAEVADLSEAMRAVLSDGVARLLQRIASMIAEAREDGSLPPGAEPSALAQVLYQMWLGAALLAKLTRSRAPVQRAMIATEQILVCTPQSNHP</sequence>
<dbReference type="GO" id="GO:0003677">
    <property type="term" value="F:DNA binding"/>
    <property type="evidence" value="ECO:0007669"/>
    <property type="project" value="UniProtKB-UniRule"/>
</dbReference>
<evidence type="ECO:0000313" key="6">
    <source>
        <dbReference type="EMBL" id="AYO77101.1"/>
    </source>
</evidence>
<organism evidence="6 7">
    <name type="scientific">Sphingobium yanoikuyae</name>
    <name type="common">Sphingomonas yanoikuyae</name>
    <dbReference type="NCBI Taxonomy" id="13690"/>
    <lineage>
        <taxon>Bacteria</taxon>
        <taxon>Pseudomonadati</taxon>
        <taxon>Pseudomonadota</taxon>
        <taxon>Alphaproteobacteria</taxon>
        <taxon>Sphingomonadales</taxon>
        <taxon>Sphingomonadaceae</taxon>
        <taxon>Sphingobium</taxon>
    </lineage>
</organism>
<dbReference type="InterPro" id="IPR011075">
    <property type="entry name" value="TetR_C"/>
</dbReference>
<dbReference type="InterPro" id="IPR009057">
    <property type="entry name" value="Homeodomain-like_sf"/>
</dbReference>
<protein>
    <submittedName>
        <fullName evidence="6">TetR/AcrR family transcriptional regulator</fullName>
    </submittedName>
</protein>
<keyword evidence="3" id="KW-0804">Transcription</keyword>
<evidence type="ECO:0000259" key="5">
    <source>
        <dbReference type="PROSITE" id="PS50977"/>
    </source>
</evidence>
<keyword evidence="2 4" id="KW-0238">DNA-binding</keyword>
<dbReference type="Pfam" id="PF16925">
    <property type="entry name" value="TetR_C_13"/>
    <property type="match status" value="1"/>
</dbReference>
<accession>A0A3G2UXW8</accession>
<dbReference type="PROSITE" id="PS50977">
    <property type="entry name" value="HTH_TETR_2"/>
    <property type="match status" value="1"/>
</dbReference>
<evidence type="ECO:0000313" key="7">
    <source>
        <dbReference type="Proteomes" id="UP000280708"/>
    </source>
</evidence>
<dbReference type="AlphaFoldDB" id="A0A3G2UXW8"/>
<dbReference type="RefSeq" id="WP_122129593.1">
    <property type="nucleotide sequence ID" value="NZ_CP033230.1"/>
</dbReference>
<feature type="domain" description="HTH tetR-type" evidence="5">
    <location>
        <begin position="11"/>
        <end position="71"/>
    </location>
</feature>
<dbReference type="InterPro" id="IPR036271">
    <property type="entry name" value="Tet_transcr_reg_TetR-rel_C_sf"/>
</dbReference>
<dbReference type="PANTHER" id="PTHR47506">
    <property type="entry name" value="TRANSCRIPTIONAL REGULATORY PROTEIN"/>
    <property type="match status" value="1"/>
</dbReference>
<dbReference type="Pfam" id="PF00440">
    <property type="entry name" value="TetR_N"/>
    <property type="match status" value="1"/>
</dbReference>
<dbReference type="SUPFAM" id="SSF46689">
    <property type="entry name" value="Homeodomain-like"/>
    <property type="match status" value="1"/>
</dbReference>
<dbReference type="SUPFAM" id="SSF48498">
    <property type="entry name" value="Tetracyclin repressor-like, C-terminal domain"/>
    <property type="match status" value="1"/>
</dbReference>
<dbReference type="EMBL" id="CP033230">
    <property type="protein sequence ID" value="AYO77101.1"/>
    <property type="molecule type" value="Genomic_DNA"/>
</dbReference>
<dbReference type="PANTHER" id="PTHR47506:SF6">
    <property type="entry name" value="HTH-TYPE TRANSCRIPTIONAL REPRESSOR NEMR"/>
    <property type="match status" value="1"/>
</dbReference>
<proteinExistence type="predicted"/>
<evidence type="ECO:0000256" key="3">
    <source>
        <dbReference type="ARBA" id="ARBA00023163"/>
    </source>
</evidence>
<dbReference type="Gene3D" id="1.10.357.10">
    <property type="entry name" value="Tetracycline Repressor, domain 2"/>
    <property type="match status" value="1"/>
</dbReference>